<organism evidence="3">
    <name type="scientific">hydrothermal vent metagenome</name>
    <dbReference type="NCBI Taxonomy" id="652676"/>
    <lineage>
        <taxon>unclassified sequences</taxon>
        <taxon>metagenomes</taxon>
        <taxon>ecological metagenomes</taxon>
    </lineage>
</organism>
<evidence type="ECO:0000313" key="3">
    <source>
        <dbReference type="EMBL" id="VAW95360.1"/>
    </source>
</evidence>
<reference evidence="3" key="1">
    <citation type="submission" date="2018-06" db="EMBL/GenBank/DDBJ databases">
        <authorList>
            <person name="Zhirakovskaya E."/>
        </authorList>
    </citation>
    <scope>NUCLEOTIDE SEQUENCE</scope>
</reference>
<evidence type="ECO:0000256" key="1">
    <source>
        <dbReference type="ARBA" id="ARBA00006484"/>
    </source>
</evidence>
<comment type="similarity">
    <text evidence="1">Belongs to the short-chain dehydrogenases/reductases (SDR) family.</text>
</comment>
<dbReference type="PRINTS" id="PR00081">
    <property type="entry name" value="GDHRDH"/>
</dbReference>
<dbReference type="PANTHER" id="PTHR42901:SF1">
    <property type="entry name" value="ALCOHOL DEHYDROGENASE"/>
    <property type="match status" value="1"/>
</dbReference>
<dbReference type="Pfam" id="PF00106">
    <property type="entry name" value="adh_short"/>
    <property type="match status" value="1"/>
</dbReference>
<sequence>MPTEIQTSADQAKATGYKAPDNLLDNKTILVTGAGDGIGAQAAKTYAAHGATVILTGKTIAKLEKVYDEITAAKNPEPAIYPIDFSGASVDDYANMADTLEENFGQLDGLLHNAAQLGLMTPLASYTPKDWVTTLHTNLTAPFLLTQALIPLLMKAENASIVFTTDSVGQNPNAYWGAYGASKAGIDNLMVTLAEELENTTKIRVNSIDPGGIRTNFRRNAFPGEVPTESPLPEAIMPCYLYLMGNDSLATHKQTIAAQ</sequence>
<dbReference type="InterPro" id="IPR002347">
    <property type="entry name" value="SDR_fam"/>
</dbReference>
<keyword evidence="2" id="KW-0560">Oxidoreductase</keyword>
<dbReference type="InterPro" id="IPR036291">
    <property type="entry name" value="NAD(P)-bd_dom_sf"/>
</dbReference>
<dbReference type="NCBIfam" id="NF006509">
    <property type="entry name" value="PRK08945.1"/>
    <property type="match status" value="1"/>
</dbReference>
<protein>
    <submittedName>
        <fullName evidence="3">Oxidoreductase</fullName>
    </submittedName>
</protein>
<accession>A0A3B1A1B8</accession>
<dbReference type="AlphaFoldDB" id="A0A3B1A1B8"/>
<dbReference type="InterPro" id="IPR020904">
    <property type="entry name" value="Sc_DH/Rdtase_CS"/>
</dbReference>
<dbReference type="PANTHER" id="PTHR42901">
    <property type="entry name" value="ALCOHOL DEHYDROGENASE"/>
    <property type="match status" value="1"/>
</dbReference>
<dbReference type="SUPFAM" id="SSF51735">
    <property type="entry name" value="NAD(P)-binding Rossmann-fold domains"/>
    <property type="match status" value="1"/>
</dbReference>
<dbReference type="Gene3D" id="3.40.50.720">
    <property type="entry name" value="NAD(P)-binding Rossmann-like Domain"/>
    <property type="match status" value="1"/>
</dbReference>
<name>A0A3B1A1B8_9ZZZZ</name>
<dbReference type="GO" id="GO:0016491">
    <property type="term" value="F:oxidoreductase activity"/>
    <property type="evidence" value="ECO:0007669"/>
    <property type="project" value="UniProtKB-KW"/>
</dbReference>
<dbReference type="EMBL" id="UOFT01000045">
    <property type="protein sequence ID" value="VAW95360.1"/>
    <property type="molecule type" value="Genomic_DNA"/>
</dbReference>
<gene>
    <name evidence="3" type="ORF">MNBD_GAMMA23-980</name>
</gene>
<dbReference type="PROSITE" id="PS00061">
    <property type="entry name" value="ADH_SHORT"/>
    <property type="match status" value="1"/>
</dbReference>
<evidence type="ECO:0000256" key="2">
    <source>
        <dbReference type="ARBA" id="ARBA00023002"/>
    </source>
</evidence>
<proteinExistence type="inferred from homology"/>